<dbReference type="Pfam" id="PF10635">
    <property type="entry name" value="DisA-linker"/>
    <property type="match status" value="1"/>
</dbReference>
<gene>
    <name evidence="8" type="ORF">DT076_12640</name>
</gene>
<evidence type="ECO:0000256" key="5">
    <source>
        <dbReference type="ARBA" id="ARBA00022840"/>
    </source>
</evidence>
<protein>
    <submittedName>
        <fullName evidence="8">DNA integrity scanning protein DisA</fullName>
    </submittedName>
</protein>
<reference evidence="8 9" key="1">
    <citation type="submission" date="2018-07" db="EMBL/GenBank/DDBJ databases">
        <title>Desertimonas flava gen. nov. sp. nov.</title>
        <authorList>
            <person name="Liu S."/>
        </authorList>
    </citation>
    <scope>NUCLEOTIDE SEQUENCE [LARGE SCALE GENOMIC DNA]</scope>
    <source>
        <strain evidence="8 9">16Sb5-5</strain>
    </source>
</reference>
<evidence type="ECO:0000256" key="4">
    <source>
        <dbReference type="ARBA" id="ARBA00022741"/>
    </source>
</evidence>
<dbReference type="PANTHER" id="PTHR34185">
    <property type="entry name" value="DIADENYLATE CYCLASE"/>
    <property type="match status" value="1"/>
</dbReference>
<dbReference type="NCBIfam" id="NF010009">
    <property type="entry name" value="PRK13482.1"/>
    <property type="match status" value="1"/>
</dbReference>
<evidence type="ECO:0000256" key="3">
    <source>
        <dbReference type="ARBA" id="ARBA00022695"/>
    </source>
</evidence>
<evidence type="ECO:0000313" key="9">
    <source>
        <dbReference type="Proteomes" id="UP000252770"/>
    </source>
</evidence>
<dbReference type="Gene3D" id="1.20.1260.110">
    <property type="entry name" value="DNA integrity scanning linker region"/>
    <property type="match status" value="1"/>
</dbReference>
<keyword evidence="2" id="KW-0808">Transferase</keyword>
<comment type="caution">
    <text evidence="8">The sequence shown here is derived from an EMBL/GenBank/DDBJ whole genome shotgun (WGS) entry which is preliminary data.</text>
</comment>
<dbReference type="AlphaFoldDB" id="A0A367YU08"/>
<name>A0A367YU08_9ACTN</name>
<keyword evidence="5" id="KW-0067">ATP-binding</keyword>
<dbReference type="InterPro" id="IPR038331">
    <property type="entry name" value="DisA_sf"/>
</dbReference>
<keyword evidence="4" id="KW-0547">Nucleotide-binding</keyword>
<dbReference type="SUPFAM" id="SSF143597">
    <property type="entry name" value="YojJ-like"/>
    <property type="match status" value="1"/>
</dbReference>
<dbReference type="GO" id="GO:0106408">
    <property type="term" value="F:diadenylate cyclase activity"/>
    <property type="evidence" value="ECO:0007669"/>
    <property type="project" value="UniProtKB-EC"/>
</dbReference>
<comment type="catalytic activity">
    <reaction evidence="1">
        <text>2 ATP = 3',3'-c-di-AMP + 2 diphosphate</text>
        <dbReference type="Rhea" id="RHEA:35655"/>
        <dbReference type="ChEBI" id="CHEBI:30616"/>
        <dbReference type="ChEBI" id="CHEBI:33019"/>
        <dbReference type="ChEBI" id="CHEBI:71500"/>
        <dbReference type="EC" id="2.7.7.85"/>
    </reaction>
</comment>
<dbReference type="Gene3D" id="1.10.150.20">
    <property type="entry name" value="5' to 3' exonuclease, C-terminal subdomain"/>
    <property type="match status" value="1"/>
</dbReference>
<evidence type="ECO:0000259" key="7">
    <source>
        <dbReference type="PROSITE" id="PS51794"/>
    </source>
</evidence>
<dbReference type="EMBL" id="QOUI01000007">
    <property type="protein sequence ID" value="RCK69280.1"/>
    <property type="molecule type" value="Genomic_DNA"/>
</dbReference>
<accession>A0A367YU08</accession>
<proteinExistence type="predicted"/>
<feature type="coiled-coil region" evidence="6">
    <location>
        <begin position="137"/>
        <end position="164"/>
    </location>
</feature>
<dbReference type="Proteomes" id="UP000252770">
    <property type="component" value="Unassembled WGS sequence"/>
</dbReference>
<evidence type="ECO:0000256" key="2">
    <source>
        <dbReference type="ARBA" id="ARBA00022679"/>
    </source>
</evidence>
<evidence type="ECO:0000256" key="6">
    <source>
        <dbReference type="SAM" id="Coils"/>
    </source>
</evidence>
<dbReference type="InterPro" id="IPR003390">
    <property type="entry name" value="DNA_integrity_scan_DisA_N"/>
</dbReference>
<keyword evidence="6" id="KW-0175">Coiled coil</keyword>
<dbReference type="Gene3D" id="3.40.1700.10">
    <property type="entry name" value="DNA integrity scanning protein, DisA, N-terminal domain"/>
    <property type="match status" value="1"/>
</dbReference>
<keyword evidence="3" id="KW-0548">Nucleotidyltransferase</keyword>
<dbReference type="PROSITE" id="PS51794">
    <property type="entry name" value="DAC"/>
    <property type="match status" value="1"/>
</dbReference>
<sequence>MLAPGTPLRDGLERVGRGRTGALVVLGSNRQVEQVSTGGFRLDTPLTPMALRELAKMDGALVLSSDQSRIVAAGVHLMPDAAIPTLETGTRHRTADRVARQTGVGAVTVSASMATIALFLADGRHAVEPSQVILSQADQALRTLERYAVRLRALLNKLSSLEVQDQVTVKDVVLVLQRLEMVRRLELELEEYVVALGTDGRLLQLQTRELDTGGLEVAELVARDYGTETLTLDPSALHGLEMSALLEPTVVARTVGFSEDDHLDSRLSAHGHRQVAQIERLPAALGERLLAHFGGLQALFGASRAQLQEVEGVGEQRARTIREGLIRVAESAYTERPV</sequence>
<feature type="domain" description="DAC" evidence="7">
    <location>
        <begin position="1"/>
        <end position="130"/>
    </location>
</feature>
<keyword evidence="9" id="KW-1185">Reference proteome</keyword>
<dbReference type="SUPFAM" id="SSF47781">
    <property type="entry name" value="RuvA domain 2-like"/>
    <property type="match status" value="1"/>
</dbReference>
<dbReference type="InterPro" id="IPR036888">
    <property type="entry name" value="DNA_integrity_DisA_N_sf"/>
</dbReference>
<dbReference type="InterPro" id="IPR010994">
    <property type="entry name" value="RuvA_2-like"/>
</dbReference>
<dbReference type="GO" id="GO:0004016">
    <property type="term" value="F:adenylate cyclase activity"/>
    <property type="evidence" value="ECO:0007669"/>
    <property type="project" value="TreeGrafter"/>
</dbReference>
<dbReference type="GO" id="GO:0005524">
    <property type="term" value="F:ATP binding"/>
    <property type="evidence" value="ECO:0007669"/>
    <property type="project" value="UniProtKB-KW"/>
</dbReference>
<evidence type="ECO:0000256" key="1">
    <source>
        <dbReference type="ARBA" id="ARBA00000877"/>
    </source>
</evidence>
<evidence type="ECO:0000313" key="8">
    <source>
        <dbReference type="EMBL" id="RCK69280.1"/>
    </source>
</evidence>
<organism evidence="8 9">
    <name type="scientific">Desertihabitans brevis</name>
    <dbReference type="NCBI Taxonomy" id="2268447"/>
    <lineage>
        <taxon>Bacteria</taxon>
        <taxon>Bacillati</taxon>
        <taxon>Actinomycetota</taxon>
        <taxon>Actinomycetes</taxon>
        <taxon>Propionibacteriales</taxon>
        <taxon>Propionibacteriaceae</taxon>
        <taxon>Desertihabitans</taxon>
    </lineage>
</organism>
<dbReference type="Pfam" id="PF02457">
    <property type="entry name" value="DAC"/>
    <property type="match status" value="1"/>
</dbReference>
<dbReference type="InterPro" id="IPR050338">
    <property type="entry name" value="DisA"/>
</dbReference>
<dbReference type="PANTHER" id="PTHR34185:SF3">
    <property type="entry name" value="DNA INTEGRITY SCANNING PROTEIN DISA"/>
    <property type="match status" value="1"/>
</dbReference>
<dbReference type="InterPro" id="IPR018906">
    <property type="entry name" value="DNA_integrity_scan_DisA_link"/>
</dbReference>